<dbReference type="GO" id="GO:0007018">
    <property type="term" value="P:microtubule-based movement"/>
    <property type="evidence" value="ECO:0007669"/>
    <property type="project" value="InterPro"/>
</dbReference>
<feature type="domain" description="Kinesin motor" evidence="4">
    <location>
        <begin position="1"/>
        <end position="142"/>
    </location>
</feature>
<name>A0A0S3RLZ0_PHAAN</name>
<keyword evidence="3" id="KW-0067">ATP-binding</keyword>
<gene>
    <name evidence="5" type="primary">Vigan.03G139300</name>
    <name evidence="5" type="ORF">VIGAN_03139300</name>
</gene>
<sequence length="142" mass="16145">SFFTLHSQFTISRLLSVSSSSFPISFFTLPSQLIISFYTSCPVDILLSTLRSPFRIFFFTPLFDLWICASSSRFNGLQFKARTKDIVEATVRRFNDTVFAYGQTNSGKTYTMRGSKAEPGVIPLAINDLFRIIQQNYHLQTG</sequence>
<evidence type="ECO:0000259" key="4">
    <source>
        <dbReference type="PROSITE" id="PS50067"/>
    </source>
</evidence>
<dbReference type="PANTHER" id="PTHR47968">
    <property type="entry name" value="CENTROMERE PROTEIN E"/>
    <property type="match status" value="1"/>
</dbReference>
<dbReference type="GO" id="GO:0008017">
    <property type="term" value="F:microtubule binding"/>
    <property type="evidence" value="ECO:0007669"/>
    <property type="project" value="InterPro"/>
</dbReference>
<dbReference type="GO" id="GO:0003777">
    <property type="term" value="F:microtubule motor activity"/>
    <property type="evidence" value="ECO:0007669"/>
    <property type="project" value="InterPro"/>
</dbReference>
<protein>
    <recommendedName>
        <fullName evidence="4">Kinesin motor domain-containing protein</fullName>
    </recommendedName>
</protein>
<keyword evidence="3" id="KW-0547">Nucleotide-binding</keyword>
<evidence type="ECO:0000313" key="6">
    <source>
        <dbReference type="Proteomes" id="UP000291084"/>
    </source>
</evidence>
<keyword evidence="2 3" id="KW-0505">Motor protein</keyword>
<evidence type="ECO:0000256" key="2">
    <source>
        <dbReference type="ARBA" id="ARBA00023175"/>
    </source>
</evidence>
<dbReference type="GO" id="GO:0005524">
    <property type="term" value="F:ATP binding"/>
    <property type="evidence" value="ECO:0007669"/>
    <property type="project" value="UniProtKB-UniRule"/>
</dbReference>
<organism evidence="5 6">
    <name type="scientific">Vigna angularis var. angularis</name>
    <dbReference type="NCBI Taxonomy" id="157739"/>
    <lineage>
        <taxon>Eukaryota</taxon>
        <taxon>Viridiplantae</taxon>
        <taxon>Streptophyta</taxon>
        <taxon>Embryophyta</taxon>
        <taxon>Tracheophyta</taxon>
        <taxon>Spermatophyta</taxon>
        <taxon>Magnoliopsida</taxon>
        <taxon>eudicotyledons</taxon>
        <taxon>Gunneridae</taxon>
        <taxon>Pentapetalae</taxon>
        <taxon>rosids</taxon>
        <taxon>fabids</taxon>
        <taxon>Fabales</taxon>
        <taxon>Fabaceae</taxon>
        <taxon>Papilionoideae</taxon>
        <taxon>50 kb inversion clade</taxon>
        <taxon>NPAAA clade</taxon>
        <taxon>indigoferoid/millettioid clade</taxon>
        <taxon>Phaseoleae</taxon>
        <taxon>Vigna</taxon>
    </lineage>
</organism>
<keyword evidence="1" id="KW-0175">Coiled coil</keyword>
<evidence type="ECO:0000256" key="1">
    <source>
        <dbReference type="ARBA" id="ARBA00023054"/>
    </source>
</evidence>
<keyword evidence="6" id="KW-1185">Reference proteome</keyword>
<dbReference type="InterPro" id="IPR027640">
    <property type="entry name" value="Kinesin-like_fam"/>
</dbReference>
<dbReference type="PROSITE" id="PS50067">
    <property type="entry name" value="KINESIN_MOTOR_2"/>
    <property type="match status" value="1"/>
</dbReference>
<dbReference type="InterPro" id="IPR001752">
    <property type="entry name" value="Kinesin_motor_dom"/>
</dbReference>
<dbReference type="EMBL" id="AP015036">
    <property type="protein sequence ID" value="BAT81625.1"/>
    <property type="molecule type" value="Genomic_DNA"/>
</dbReference>
<evidence type="ECO:0000313" key="5">
    <source>
        <dbReference type="EMBL" id="BAT81625.1"/>
    </source>
</evidence>
<dbReference type="SUPFAM" id="SSF52540">
    <property type="entry name" value="P-loop containing nucleoside triphosphate hydrolases"/>
    <property type="match status" value="1"/>
</dbReference>
<dbReference type="Gene3D" id="3.40.850.10">
    <property type="entry name" value="Kinesin motor domain"/>
    <property type="match status" value="1"/>
</dbReference>
<feature type="binding site" evidence="3">
    <location>
        <begin position="102"/>
        <end position="109"/>
    </location>
    <ligand>
        <name>ATP</name>
        <dbReference type="ChEBI" id="CHEBI:30616"/>
    </ligand>
</feature>
<feature type="non-terminal residue" evidence="5">
    <location>
        <position position="1"/>
    </location>
</feature>
<dbReference type="AlphaFoldDB" id="A0A0S3RLZ0"/>
<dbReference type="InterPro" id="IPR027417">
    <property type="entry name" value="P-loop_NTPase"/>
</dbReference>
<dbReference type="Pfam" id="PF00225">
    <property type="entry name" value="Kinesin"/>
    <property type="match status" value="1"/>
</dbReference>
<dbReference type="InterPro" id="IPR036961">
    <property type="entry name" value="Kinesin_motor_dom_sf"/>
</dbReference>
<dbReference type="PANTHER" id="PTHR47968:SF75">
    <property type="entry name" value="CENTROMERE-ASSOCIATED PROTEIN E"/>
    <property type="match status" value="1"/>
</dbReference>
<dbReference type="Proteomes" id="UP000291084">
    <property type="component" value="Chromosome 3"/>
</dbReference>
<proteinExistence type="inferred from homology"/>
<comment type="similarity">
    <text evidence="3">Belongs to the TRAFAC class myosin-kinesin ATPase superfamily. Kinesin family.</text>
</comment>
<reference evidence="5 6" key="1">
    <citation type="journal article" date="2015" name="Sci. Rep.">
        <title>The power of single molecule real-time sequencing technology in the de novo assembly of a eukaryotic genome.</title>
        <authorList>
            <person name="Sakai H."/>
            <person name="Naito K."/>
            <person name="Ogiso-Tanaka E."/>
            <person name="Takahashi Y."/>
            <person name="Iseki K."/>
            <person name="Muto C."/>
            <person name="Satou K."/>
            <person name="Teruya K."/>
            <person name="Shiroma A."/>
            <person name="Shimoji M."/>
            <person name="Hirano T."/>
            <person name="Itoh T."/>
            <person name="Kaga A."/>
            <person name="Tomooka N."/>
        </authorList>
    </citation>
    <scope>NUCLEOTIDE SEQUENCE [LARGE SCALE GENOMIC DNA]</scope>
    <source>
        <strain evidence="6">cv. Shumari</strain>
    </source>
</reference>
<evidence type="ECO:0000256" key="3">
    <source>
        <dbReference type="PROSITE-ProRule" id="PRU00283"/>
    </source>
</evidence>
<accession>A0A0S3RLZ0</accession>